<proteinExistence type="predicted"/>
<dbReference type="Proteomes" id="UP000466024">
    <property type="component" value="Unassembled WGS sequence"/>
</dbReference>
<sequence length="67" mass="7287">MVNDKVIQRSRCLMMATWAVLAMVMLSACSYHPARIESEPAVIIGDGDHRHGDGDFCPPGQAKKGNC</sequence>
<keyword evidence="3" id="KW-1185">Reference proteome</keyword>
<dbReference type="RefSeq" id="WP_149435915.1">
    <property type="nucleotide sequence ID" value="NZ_VTPX01000007.1"/>
</dbReference>
<keyword evidence="1" id="KW-0812">Transmembrane</keyword>
<evidence type="ECO:0000313" key="2">
    <source>
        <dbReference type="EMBL" id="KAA0017549.1"/>
    </source>
</evidence>
<organism evidence="2 3">
    <name type="scientific">Salinicola corii</name>
    <dbReference type="NCBI Taxonomy" id="2606937"/>
    <lineage>
        <taxon>Bacteria</taxon>
        <taxon>Pseudomonadati</taxon>
        <taxon>Pseudomonadota</taxon>
        <taxon>Gammaproteobacteria</taxon>
        <taxon>Oceanospirillales</taxon>
        <taxon>Halomonadaceae</taxon>
        <taxon>Salinicola</taxon>
    </lineage>
</organism>
<dbReference type="PROSITE" id="PS51257">
    <property type="entry name" value="PROKAR_LIPOPROTEIN"/>
    <property type="match status" value="1"/>
</dbReference>
<gene>
    <name evidence="2" type="ORF">F0A16_13465</name>
</gene>
<keyword evidence="1" id="KW-1133">Transmembrane helix</keyword>
<keyword evidence="1" id="KW-0472">Membrane</keyword>
<evidence type="ECO:0000313" key="3">
    <source>
        <dbReference type="Proteomes" id="UP000466024"/>
    </source>
</evidence>
<feature type="transmembrane region" description="Helical" evidence="1">
    <location>
        <begin position="12"/>
        <end position="34"/>
    </location>
</feature>
<accession>A0A640WCJ6</accession>
<dbReference type="EMBL" id="VTPX01000007">
    <property type="protein sequence ID" value="KAA0017549.1"/>
    <property type="molecule type" value="Genomic_DNA"/>
</dbReference>
<comment type="caution">
    <text evidence="2">The sequence shown here is derived from an EMBL/GenBank/DDBJ whole genome shotgun (WGS) entry which is preliminary data.</text>
</comment>
<dbReference type="AlphaFoldDB" id="A0A640WCJ6"/>
<reference evidence="2 3" key="1">
    <citation type="submission" date="2019-08" db="EMBL/GenBank/DDBJ databases">
        <title>Bioinformatics analysis of the strain L3 and L5.</title>
        <authorList>
            <person name="Li X."/>
        </authorList>
    </citation>
    <scope>NUCLEOTIDE SEQUENCE [LARGE SCALE GENOMIC DNA]</scope>
    <source>
        <strain evidence="2 3">L3</strain>
    </source>
</reference>
<protein>
    <recommendedName>
        <fullName evidence="4">Lipoprotein</fullName>
    </recommendedName>
</protein>
<evidence type="ECO:0008006" key="4">
    <source>
        <dbReference type="Google" id="ProtNLM"/>
    </source>
</evidence>
<evidence type="ECO:0000256" key="1">
    <source>
        <dbReference type="SAM" id="Phobius"/>
    </source>
</evidence>
<name>A0A640WCJ6_9GAMM</name>